<reference evidence="2 3" key="1">
    <citation type="submission" date="2022-10" db="EMBL/GenBank/DDBJ databases">
        <title>Luteolibacter arcticus strain CCTCC AB 2014275, whole genome shotgun sequencing project.</title>
        <authorList>
            <person name="Zhao G."/>
            <person name="Shen L."/>
        </authorList>
    </citation>
    <scope>NUCLEOTIDE SEQUENCE [LARGE SCALE GENOMIC DNA]</scope>
    <source>
        <strain evidence="2 3">CCTCC AB 2014275</strain>
    </source>
</reference>
<evidence type="ECO:0000313" key="3">
    <source>
        <dbReference type="Proteomes" id="UP001320876"/>
    </source>
</evidence>
<organism evidence="2 3">
    <name type="scientific">Luteolibacter arcticus</name>
    <dbReference type="NCBI Taxonomy" id="1581411"/>
    <lineage>
        <taxon>Bacteria</taxon>
        <taxon>Pseudomonadati</taxon>
        <taxon>Verrucomicrobiota</taxon>
        <taxon>Verrucomicrobiia</taxon>
        <taxon>Verrucomicrobiales</taxon>
        <taxon>Verrucomicrobiaceae</taxon>
        <taxon>Luteolibacter</taxon>
    </lineage>
</organism>
<dbReference type="EMBL" id="JAPDDT010000006">
    <property type="protein sequence ID" value="MCW1924042.1"/>
    <property type="molecule type" value="Genomic_DNA"/>
</dbReference>
<proteinExistence type="predicted"/>
<dbReference type="SUPFAM" id="SSF143011">
    <property type="entry name" value="RelE-like"/>
    <property type="match status" value="1"/>
</dbReference>
<dbReference type="Pfam" id="PF05016">
    <property type="entry name" value="ParE_toxin"/>
    <property type="match status" value="1"/>
</dbReference>
<protein>
    <submittedName>
        <fullName evidence="2">Type II toxin-antitoxin system RelE/ParE family toxin</fullName>
    </submittedName>
</protein>
<dbReference type="RefSeq" id="WP_264488147.1">
    <property type="nucleotide sequence ID" value="NZ_JAPDDT010000006.1"/>
</dbReference>
<dbReference type="NCBIfam" id="TIGR02385">
    <property type="entry name" value="RelE_StbE"/>
    <property type="match status" value="1"/>
</dbReference>
<dbReference type="InterPro" id="IPR052747">
    <property type="entry name" value="TA_system_RelE_toxin"/>
</dbReference>
<evidence type="ECO:0000313" key="2">
    <source>
        <dbReference type="EMBL" id="MCW1924042.1"/>
    </source>
</evidence>
<comment type="caution">
    <text evidence="2">The sequence shown here is derived from an EMBL/GenBank/DDBJ whole genome shotgun (WGS) entry which is preliminary data.</text>
</comment>
<sequence>MYQLLIERSAEKDLKKIAAEERPKLAAAMRDLANEPRPIGCRKLAGSDNDWRIRVGNYRVIYEIADEVRIVRIVRVRHRKDSYRLTLHERHLTGNRCHGPRPPDGQDR</sequence>
<keyword evidence="1" id="KW-1277">Toxin-antitoxin system</keyword>
<dbReference type="Gene3D" id="3.30.2310.20">
    <property type="entry name" value="RelE-like"/>
    <property type="match status" value="1"/>
</dbReference>
<dbReference type="PANTHER" id="PTHR38813:SF1">
    <property type="entry name" value="TOXIN RELE1-RELATED"/>
    <property type="match status" value="1"/>
</dbReference>
<name>A0ABT3GKJ6_9BACT</name>
<gene>
    <name evidence="2" type="ORF">OKA05_15855</name>
</gene>
<dbReference type="Proteomes" id="UP001320876">
    <property type="component" value="Unassembled WGS sequence"/>
</dbReference>
<keyword evidence="3" id="KW-1185">Reference proteome</keyword>
<dbReference type="InterPro" id="IPR035093">
    <property type="entry name" value="RelE/ParE_toxin_dom_sf"/>
</dbReference>
<evidence type="ECO:0000256" key="1">
    <source>
        <dbReference type="ARBA" id="ARBA00022649"/>
    </source>
</evidence>
<dbReference type="InterPro" id="IPR007712">
    <property type="entry name" value="RelE/ParE_toxin"/>
</dbReference>
<dbReference type="PANTHER" id="PTHR38813">
    <property type="match status" value="1"/>
</dbReference>
<accession>A0ABT3GKJ6</accession>